<dbReference type="InParanoid" id="B0CRX0"/>
<feature type="non-terminal residue" evidence="3">
    <location>
        <position position="102"/>
    </location>
</feature>
<evidence type="ECO:0000256" key="1">
    <source>
        <dbReference type="ARBA" id="ARBA00023125"/>
    </source>
</evidence>
<dbReference type="GO" id="GO:0006260">
    <property type="term" value="P:DNA replication"/>
    <property type="evidence" value="ECO:0007669"/>
    <property type="project" value="InterPro"/>
</dbReference>
<dbReference type="OrthoDB" id="1078367at2759"/>
<accession>B0CRX0</accession>
<feature type="non-terminal residue" evidence="3">
    <location>
        <position position="1"/>
    </location>
</feature>
<organism evidence="4">
    <name type="scientific">Laccaria bicolor (strain S238N-H82 / ATCC MYA-4686)</name>
    <name type="common">Bicoloured deceiver</name>
    <name type="synonym">Laccaria laccata var. bicolor</name>
    <dbReference type="NCBI Taxonomy" id="486041"/>
    <lineage>
        <taxon>Eukaryota</taxon>
        <taxon>Fungi</taxon>
        <taxon>Dikarya</taxon>
        <taxon>Basidiomycota</taxon>
        <taxon>Agaricomycotina</taxon>
        <taxon>Agaricomycetes</taxon>
        <taxon>Agaricomycetidae</taxon>
        <taxon>Agaricales</taxon>
        <taxon>Agaricineae</taxon>
        <taxon>Hydnangiaceae</taxon>
        <taxon>Laccaria</taxon>
    </lineage>
</organism>
<evidence type="ECO:0000256" key="2">
    <source>
        <dbReference type="PROSITE-ProRule" id="PRU00252"/>
    </source>
</evidence>
<evidence type="ECO:0000313" key="3">
    <source>
        <dbReference type="EMBL" id="EDR14194.1"/>
    </source>
</evidence>
<dbReference type="EMBL" id="DS547092">
    <property type="protein sequence ID" value="EDR14194.1"/>
    <property type="molecule type" value="Genomic_DNA"/>
</dbReference>
<dbReference type="SUPFAM" id="SSF50249">
    <property type="entry name" value="Nucleic acid-binding proteins"/>
    <property type="match status" value="1"/>
</dbReference>
<dbReference type="RefSeq" id="XP_001874753.1">
    <property type="nucleotide sequence ID" value="XM_001874718.1"/>
</dbReference>
<dbReference type="FunCoup" id="B0CRX0">
    <property type="interactions" value="29"/>
</dbReference>
<dbReference type="PIRSF" id="PIRSF002070">
    <property type="entry name" value="SSB"/>
    <property type="match status" value="1"/>
</dbReference>
<dbReference type="AlphaFoldDB" id="B0CRX0"/>
<dbReference type="CDD" id="cd04496">
    <property type="entry name" value="SSB_OBF"/>
    <property type="match status" value="1"/>
</dbReference>
<dbReference type="Proteomes" id="UP000001194">
    <property type="component" value="Unassembled WGS sequence"/>
</dbReference>
<gene>
    <name evidence="3" type="ORF">LACBIDRAFT_164012</name>
</gene>
<proteinExistence type="predicted"/>
<dbReference type="GO" id="GO:0003697">
    <property type="term" value="F:single-stranded DNA binding"/>
    <property type="evidence" value="ECO:0007669"/>
    <property type="project" value="InterPro"/>
</dbReference>
<reference evidence="3 4" key="1">
    <citation type="journal article" date="2008" name="Nature">
        <title>The genome of Laccaria bicolor provides insights into mycorrhizal symbiosis.</title>
        <authorList>
            <person name="Martin F."/>
            <person name="Aerts A."/>
            <person name="Ahren D."/>
            <person name="Brun A."/>
            <person name="Danchin E.G.J."/>
            <person name="Duchaussoy F."/>
            <person name="Gibon J."/>
            <person name="Kohler A."/>
            <person name="Lindquist E."/>
            <person name="Pereda V."/>
            <person name="Salamov A."/>
            <person name="Shapiro H.J."/>
            <person name="Wuyts J."/>
            <person name="Blaudez D."/>
            <person name="Buee M."/>
            <person name="Brokstein P."/>
            <person name="Canbaeck B."/>
            <person name="Cohen D."/>
            <person name="Courty P.E."/>
            <person name="Coutinho P.M."/>
            <person name="Delaruelle C."/>
            <person name="Detter J.C."/>
            <person name="Deveau A."/>
            <person name="DiFazio S."/>
            <person name="Duplessis S."/>
            <person name="Fraissinet-Tachet L."/>
            <person name="Lucic E."/>
            <person name="Frey-Klett P."/>
            <person name="Fourrey C."/>
            <person name="Feussner I."/>
            <person name="Gay G."/>
            <person name="Grimwood J."/>
            <person name="Hoegger P.J."/>
            <person name="Jain P."/>
            <person name="Kilaru S."/>
            <person name="Labbe J."/>
            <person name="Lin Y.C."/>
            <person name="Legue V."/>
            <person name="Le Tacon F."/>
            <person name="Marmeisse R."/>
            <person name="Melayah D."/>
            <person name="Montanini B."/>
            <person name="Muratet M."/>
            <person name="Nehls U."/>
            <person name="Niculita-Hirzel H."/>
            <person name="Oudot-Le Secq M.P."/>
            <person name="Peter M."/>
            <person name="Quesneville H."/>
            <person name="Rajashekar B."/>
            <person name="Reich M."/>
            <person name="Rouhier N."/>
            <person name="Schmutz J."/>
            <person name="Yin T."/>
            <person name="Chalot M."/>
            <person name="Henrissat B."/>
            <person name="Kuees U."/>
            <person name="Lucas S."/>
            <person name="Van de Peer Y."/>
            <person name="Podila G.K."/>
            <person name="Polle A."/>
            <person name="Pukkila P.J."/>
            <person name="Richardson P.M."/>
            <person name="Rouze P."/>
            <person name="Sanders I.R."/>
            <person name="Stajich J.E."/>
            <person name="Tunlid A."/>
            <person name="Tuskan G."/>
            <person name="Grigoriev I.V."/>
        </authorList>
    </citation>
    <scope>NUCLEOTIDE SEQUENCE [LARGE SCALE GENOMIC DNA]</scope>
    <source>
        <strain evidence="4">S238N-H82 / ATCC MYA-4686</strain>
    </source>
</reference>
<evidence type="ECO:0000313" key="4">
    <source>
        <dbReference type="Proteomes" id="UP000001194"/>
    </source>
</evidence>
<dbReference type="InterPro" id="IPR012340">
    <property type="entry name" value="NA-bd_OB-fold"/>
</dbReference>
<dbReference type="InterPro" id="IPR011344">
    <property type="entry name" value="ssDNA-bd"/>
</dbReference>
<dbReference type="HOGENOM" id="CLU_126647_2_0_1"/>
<dbReference type="Pfam" id="PF00436">
    <property type="entry name" value="SSB"/>
    <property type="match status" value="1"/>
</dbReference>
<keyword evidence="1 2" id="KW-0238">DNA-binding</keyword>
<dbReference type="InterPro" id="IPR000424">
    <property type="entry name" value="Primosome_PriB/ssb"/>
</dbReference>
<dbReference type="KEGG" id="lbc:LACBIDRAFT_164012"/>
<dbReference type="GeneID" id="6070937"/>
<sequence length="102" mass="11427">KSFSTSSARKADLARLVLVGNLVREPDVRVTKTEKEYVVYTVATQNYPPPPADANGERRPSTATFHKILSFQDGTNKYLRTLKKGSKVFVEANFELREPEPG</sequence>
<protein>
    <submittedName>
        <fullName evidence="3">Predicted protein</fullName>
    </submittedName>
</protein>
<name>B0CRX0_LACBS</name>
<dbReference type="PROSITE" id="PS50935">
    <property type="entry name" value="SSB"/>
    <property type="match status" value="1"/>
</dbReference>
<dbReference type="STRING" id="486041.B0CRX0"/>
<dbReference type="Gene3D" id="2.40.50.140">
    <property type="entry name" value="Nucleic acid-binding proteins"/>
    <property type="match status" value="1"/>
</dbReference>
<keyword evidence="4" id="KW-1185">Reference proteome</keyword>